<dbReference type="EMBL" id="LAZR01011882">
    <property type="protein sequence ID" value="KKM55612.1"/>
    <property type="molecule type" value="Genomic_DNA"/>
</dbReference>
<reference evidence="2" key="1">
    <citation type="journal article" date="2015" name="Nature">
        <title>Complex archaea that bridge the gap between prokaryotes and eukaryotes.</title>
        <authorList>
            <person name="Spang A."/>
            <person name="Saw J.H."/>
            <person name="Jorgensen S.L."/>
            <person name="Zaremba-Niedzwiedzka K."/>
            <person name="Martijn J."/>
            <person name="Lind A.E."/>
            <person name="van Eijk R."/>
            <person name="Schleper C."/>
            <person name="Guy L."/>
            <person name="Ettema T.J."/>
        </authorList>
    </citation>
    <scope>NUCLEOTIDE SEQUENCE</scope>
</reference>
<sequence length="85" mass="9595">MKFEIKSATNGCILKCTDDDSEYVYQFQGLSSDVEAFADFLRELTDAHGPQDGRYEELRIHILVRPGDKHPDFNGCPECGEHMGV</sequence>
<evidence type="ECO:0000313" key="1">
    <source>
        <dbReference type="EMBL" id="KKM01418.1"/>
    </source>
</evidence>
<evidence type="ECO:0000313" key="2">
    <source>
        <dbReference type="EMBL" id="KKM55612.1"/>
    </source>
</evidence>
<dbReference type="AlphaFoldDB" id="A0A0F9L611"/>
<comment type="caution">
    <text evidence="2">The sequence shown here is derived from an EMBL/GenBank/DDBJ whole genome shotgun (WGS) entry which is preliminary data.</text>
</comment>
<organism evidence="2">
    <name type="scientific">marine sediment metagenome</name>
    <dbReference type="NCBI Taxonomy" id="412755"/>
    <lineage>
        <taxon>unclassified sequences</taxon>
        <taxon>metagenomes</taxon>
        <taxon>ecological metagenomes</taxon>
    </lineage>
</organism>
<name>A0A0F9L611_9ZZZZ</name>
<accession>A0A0F9L611</accession>
<proteinExistence type="predicted"/>
<protein>
    <submittedName>
        <fullName evidence="2">Uncharacterized protein</fullName>
    </submittedName>
</protein>
<gene>
    <name evidence="2" type="ORF">LCGC14_1552430</name>
    <name evidence="1" type="ORF">LCGC14_1794650</name>
</gene>
<dbReference type="EMBL" id="LAZR01017202">
    <property type="protein sequence ID" value="KKM01418.1"/>
    <property type="molecule type" value="Genomic_DNA"/>
</dbReference>